<evidence type="ECO:0000313" key="4">
    <source>
        <dbReference type="Proteomes" id="UP000507470"/>
    </source>
</evidence>
<dbReference type="EMBL" id="CACVKT020000930">
    <property type="protein sequence ID" value="CAC5364018.1"/>
    <property type="molecule type" value="Genomic_DNA"/>
</dbReference>
<dbReference type="Pfam" id="PF00397">
    <property type="entry name" value="WW"/>
    <property type="match status" value="1"/>
</dbReference>
<dbReference type="InterPro" id="IPR036020">
    <property type="entry name" value="WW_dom_sf"/>
</dbReference>
<dbReference type="CDD" id="cd00201">
    <property type="entry name" value="WW"/>
    <property type="match status" value="1"/>
</dbReference>
<protein>
    <recommendedName>
        <fullName evidence="2">WW domain-containing protein</fullName>
    </recommendedName>
</protein>
<feature type="region of interest" description="Disordered" evidence="1">
    <location>
        <begin position="38"/>
        <end position="67"/>
    </location>
</feature>
<dbReference type="InterPro" id="IPR001202">
    <property type="entry name" value="WW_dom"/>
</dbReference>
<dbReference type="AlphaFoldDB" id="A0A6J8A8G1"/>
<evidence type="ECO:0000256" key="1">
    <source>
        <dbReference type="SAM" id="MobiDB-lite"/>
    </source>
</evidence>
<feature type="compositionally biased region" description="Basic and acidic residues" evidence="1">
    <location>
        <begin position="38"/>
        <end position="53"/>
    </location>
</feature>
<name>A0A6J8A8G1_MYTCO</name>
<organism evidence="3 4">
    <name type="scientific">Mytilus coruscus</name>
    <name type="common">Sea mussel</name>
    <dbReference type="NCBI Taxonomy" id="42192"/>
    <lineage>
        <taxon>Eukaryota</taxon>
        <taxon>Metazoa</taxon>
        <taxon>Spiralia</taxon>
        <taxon>Lophotrochozoa</taxon>
        <taxon>Mollusca</taxon>
        <taxon>Bivalvia</taxon>
        <taxon>Autobranchia</taxon>
        <taxon>Pteriomorphia</taxon>
        <taxon>Mytilida</taxon>
        <taxon>Mytiloidea</taxon>
        <taxon>Mytilidae</taxon>
        <taxon>Mytilinae</taxon>
        <taxon>Mytilus</taxon>
    </lineage>
</organism>
<dbReference type="Proteomes" id="UP000507470">
    <property type="component" value="Unassembled WGS sequence"/>
</dbReference>
<dbReference type="SMART" id="SM00456">
    <property type="entry name" value="WW"/>
    <property type="match status" value="1"/>
</dbReference>
<reference evidence="3 4" key="1">
    <citation type="submission" date="2020-06" db="EMBL/GenBank/DDBJ databases">
        <authorList>
            <person name="Li R."/>
            <person name="Bekaert M."/>
        </authorList>
    </citation>
    <scope>NUCLEOTIDE SEQUENCE [LARGE SCALE GENOMIC DNA]</scope>
    <source>
        <strain evidence="4">wild</strain>
    </source>
</reference>
<sequence>MSKLTWIPPLPPGYEARWDHNQKAYFFINHSDKSTTWHDPRPEYYAKQPKDHPPPNPKHSAAGQPVFGFRGSGIGPKKSQSLDQIATMFCPDLPLQSHRVDQIAMMFSPDLPAQSQKVDQIAMMFLLTYLYSHRKWTRLPQCFLLTCTVTESGSDCHNVFFRLSRTVTESGSDCHDVFS</sequence>
<dbReference type="OrthoDB" id="2020426at2759"/>
<gene>
    <name evidence="3" type="ORF">MCOR_5220</name>
</gene>
<dbReference type="PROSITE" id="PS50020">
    <property type="entry name" value="WW_DOMAIN_2"/>
    <property type="match status" value="1"/>
</dbReference>
<keyword evidence="4" id="KW-1185">Reference proteome</keyword>
<evidence type="ECO:0000259" key="2">
    <source>
        <dbReference type="PROSITE" id="PS50020"/>
    </source>
</evidence>
<evidence type="ECO:0000313" key="3">
    <source>
        <dbReference type="EMBL" id="CAC5364018.1"/>
    </source>
</evidence>
<accession>A0A6J8A8G1</accession>
<proteinExistence type="predicted"/>
<dbReference type="Gene3D" id="2.20.70.10">
    <property type="match status" value="1"/>
</dbReference>
<feature type="domain" description="WW" evidence="2">
    <location>
        <begin position="8"/>
        <end position="42"/>
    </location>
</feature>
<dbReference type="SUPFAM" id="SSF51045">
    <property type="entry name" value="WW domain"/>
    <property type="match status" value="1"/>
</dbReference>